<dbReference type="EMBL" id="SJPO01000012">
    <property type="protein sequence ID" value="TWT67728.1"/>
    <property type="molecule type" value="Genomic_DNA"/>
</dbReference>
<dbReference type="InterPro" id="IPR020456">
    <property type="entry name" value="Acylphosphatase"/>
</dbReference>
<comment type="similarity">
    <text evidence="1 5">Belongs to the acylphosphatase family.</text>
</comment>
<keyword evidence="4 7" id="KW-0378">Hydrolase</keyword>
<feature type="domain" description="Acylphosphatase-like" evidence="6">
    <location>
        <begin position="3"/>
        <end position="89"/>
    </location>
</feature>
<dbReference type="Proteomes" id="UP000318478">
    <property type="component" value="Unassembled WGS sequence"/>
</dbReference>
<evidence type="ECO:0000313" key="7">
    <source>
        <dbReference type="EMBL" id="TWT67728.1"/>
    </source>
</evidence>
<dbReference type="GO" id="GO:0003998">
    <property type="term" value="F:acylphosphatase activity"/>
    <property type="evidence" value="ECO:0007669"/>
    <property type="project" value="UniProtKB-EC"/>
</dbReference>
<dbReference type="PANTHER" id="PTHR47268">
    <property type="entry name" value="ACYLPHOSPHATASE"/>
    <property type="match status" value="1"/>
</dbReference>
<dbReference type="InterPro" id="IPR001792">
    <property type="entry name" value="Acylphosphatase-like_dom"/>
</dbReference>
<reference evidence="7 8" key="1">
    <citation type="submission" date="2019-02" db="EMBL/GenBank/DDBJ databases">
        <title>Deep-cultivation of Planctomycetes and their phenomic and genomic characterization uncovers novel biology.</title>
        <authorList>
            <person name="Wiegand S."/>
            <person name="Jogler M."/>
            <person name="Boedeker C."/>
            <person name="Pinto D."/>
            <person name="Vollmers J."/>
            <person name="Rivas-Marin E."/>
            <person name="Kohn T."/>
            <person name="Peeters S.H."/>
            <person name="Heuer A."/>
            <person name="Rast P."/>
            <person name="Oberbeckmann S."/>
            <person name="Bunk B."/>
            <person name="Jeske O."/>
            <person name="Meyerdierks A."/>
            <person name="Storesund J.E."/>
            <person name="Kallscheuer N."/>
            <person name="Luecker S."/>
            <person name="Lage O.M."/>
            <person name="Pohl T."/>
            <person name="Merkel B.J."/>
            <person name="Hornburger P."/>
            <person name="Mueller R.-W."/>
            <person name="Bruemmer F."/>
            <person name="Labrenz M."/>
            <person name="Spormann A.M."/>
            <person name="Op Den Camp H."/>
            <person name="Overmann J."/>
            <person name="Amann R."/>
            <person name="Jetten M.S.M."/>
            <person name="Mascher T."/>
            <person name="Medema M.H."/>
            <person name="Devos D.P."/>
            <person name="Kaster A.-K."/>
            <person name="Ovreas L."/>
            <person name="Rohde M."/>
            <person name="Galperin M.Y."/>
            <person name="Jogler C."/>
        </authorList>
    </citation>
    <scope>NUCLEOTIDE SEQUENCE [LARGE SCALE GENOMIC DNA]</scope>
    <source>
        <strain evidence="7 8">Pla123a</strain>
    </source>
</reference>
<sequence length="89" mass="9973">MEQRVVHFQGRVQGVGFRYTTCQEARALNVTGYVKNLPDGRVELVAEGEPAELDRLLAGVREQLGGFIRSEQTDTLPATGHYNDFRVTH</sequence>
<dbReference type="InterPro" id="IPR017968">
    <property type="entry name" value="Acylphosphatase_CS"/>
</dbReference>
<evidence type="ECO:0000259" key="6">
    <source>
        <dbReference type="PROSITE" id="PS51160"/>
    </source>
</evidence>
<comment type="caution">
    <text evidence="7">The sequence shown here is derived from an EMBL/GenBank/DDBJ whole genome shotgun (WGS) entry which is preliminary data.</text>
</comment>
<protein>
    <recommendedName>
        <fullName evidence="2 4">acylphosphatase</fullName>
        <ecNumber evidence="2 4">3.6.1.7</ecNumber>
    </recommendedName>
</protein>
<dbReference type="AlphaFoldDB" id="A0A5C5XYF5"/>
<evidence type="ECO:0000313" key="8">
    <source>
        <dbReference type="Proteomes" id="UP000318478"/>
    </source>
</evidence>
<evidence type="ECO:0000256" key="1">
    <source>
        <dbReference type="ARBA" id="ARBA00005614"/>
    </source>
</evidence>
<dbReference type="PROSITE" id="PS51160">
    <property type="entry name" value="ACYLPHOSPHATASE_3"/>
    <property type="match status" value="1"/>
</dbReference>
<dbReference type="RefSeq" id="WP_146590711.1">
    <property type="nucleotide sequence ID" value="NZ_SJPO01000012.1"/>
</dbReference>
<keyword evidence="8" id="KW-1185">Reference proteome</keyword>
<evidence type="ECO:0000256" key="5">
    <source>
        <dbReference type="RuleBase" id="RU004168"/>
    </source>
</evidence>
<feature type="active site" evidence="4">
    <location>
        <position position="18"/>
    </location>
</feature>
<proteinExistence type="inferred from homology"/>
<dbReference type="Pfam" id="PF00708">
    <property type="entry name" value="Acylphosphatase"/>
    <property type="match status" value="1"/>
</dbReference>
<dbReference type="PROSITE" id="PS00151">
    <property type="entry name" value="ACYLPHOSPHATASE_2"/>
    <property type="match status" value="1"/>
</dbReference>
<accession>A0A5C5XYF5</accession>
<dbReference type="InterPro" id="IPR036046">
    <property type="entry name" value="Acylphosphatase-like_dom_sf"/>
</dbReference>
<evidence type="ECO:0000256" key="4">
    <source>
        <dbReference type="PROSITE-ProRule" id="PRU00520"/>
    </source>
</evidence>
<feature type="active site" evidence="4">
    <location>
        <position position="36"/>
    </location>
</feature>
<gene>
    <name evidence="7" type="primary">yccX</name>
    <name evidence="7" type="ORF">Pla123a_42840</name>
</gene>
<dbReference type="EC" id="3.6.1.7" evidence="2 4"/>
<dbReference type="OrthoDB" id="9808093at2"/>
<organism evidence="7 8">
    <name type="scientific">Posidoniimonas polymericola</name>
    <dbReference type="NCBI Taxonomy" id="2528002"/>
    <lineage>
        <taxon>Bacteria</taxon>
        <taxon>Pseudomonadati</taxon>
        <taxon>Planctomycetota</taxon>
        <taxon>Planctomycetia</taxon>
        <taxon>Pirellulales</taxon>
        <taxon>Lacipirellulaceae</taxon>
        <taxon>Posidoniimonas</taxon>
    </lineage>
</organism>
<dbReference type="PANTHER" id="PTHR47268:SF4">
    <property type="entry name" value="ACYLPHOSPHATASE"/>
    <property type="match status" value="1"/>
</dbReference>
<dbReference type="Gene3D" id="3.30.70.100">
    <property type="match status" value="1"/>
</dbReference>
<dbReference type="SUPFAM" id="SSF54975">
    <property type="entry name" value="Acylphosphatase/BLUF domain-like"/>
    <property type="match status" value="1"/>
</dbReference>
<comment type="catalytic activity">
    <reaction evidence="3 4">
        <text>an acyl phosphate + H2O = a carboxylate + phosphate + H(+)</text>
        <dbReference type="Rhea" id="RHEA:14965"/>
        <dbReference type="ChEBI" id="CHEBI:15377"/>
        <dbReference type="ChEBI" id="CHEBI:15378"/>
        <dbReference type="ChEBI" id="CHEBI:29067"/>
        <dbReference type="ChEBI" id="CHEBI:43474"/>
        <dbReference type="ChEBI" id="CHEBI:59918"/>
        <dbReference type="EC" id="3.6.1.7"/>
    </reaction>
</comment>
<name>A0A5C5XYF5_9BACT</name>
<evidence type="ECO:0000256" key="2">
    <source>
        <dbReference type="ARBA" id="ARBA00012150"/>
    </source>
</evidence>
<evidence type="ECO:0000256" key="3">
    <source>
        <dbReference type="ARBA" id="ARBA00047645"/>
    </source>
</evidence>